<gene>
    <name evidence="3" type="primary">bphE_2</name>
    <name evidence="3" type="ORF">DSM104329_04652</name>
</gene>
<dbReference type="EC" id="1.14.12.18" evidence="3"/>
<dbReference type="SUPFAM" id="SSF54427">
    <property type="entry name" value="NTF2-like"/>
    <property type="match status" value="1"/>
</dbReference>
<evidence type="ECO:0000313" key="3">
    <source>
        <dbReference type="EMBL" id="UGS38228.1"/>
    </source>
</evidence>
<comment type="similarity">
    <text evidence="1">Belongs to the bacterial ring-hydroxylating dioxygenase beta subunit family.</text>
</comment>
<sequence>MSADQHLVPPLADLQFEREATAFLHHEAQLQDERAFEAWLQLLDPEIRYRVPVRVTMPEGQGPEHSEVMFHFDETRQTLGMRVARLYSGDAWAEVPPSRTRHFVSNVRVTADGGPDRLLVRSNLLFVRIRGDEVQSQSLTAERRDVLRHDGGAWRLLDRLVLLDATTLPTYNLAFFL</sequence>
<dbReference type="Pfam" id="PF00866">
    <property type="entry name" value="Ring_hydroxyl_B"/>
    <property type="match status" value="1"/>
</dbReference>
<dbReference type="CDD" id="cd00667">
    <property type="entry name" value="ring_hydroxylating_dioxygenases_beta"/>
    <property type="match status" value="1"/>
</dbReference>
<proteinExistence type="inferred from homology"/>
<evidence type="ECO:0000256" key="2">
    <source>
        <dbReference type="ARBA" id="ARBA00023002"/>
    </source>
</evidence>
<dbReference type="EMBL" id="CP087164">
    <property type="protein sequence ID" value="UGS38228.1"/>
    <property type="molecule type" value="Genomic_DNA"/>
</dbReference>
<dbReference type="AlphaFoldDB" id="A0A9E6Y275"/>
<keyword evidence="4" id="KW-1185">Reference proteome</keyword>
<dbReference type="KEGG" id="sbae:DSM104329_04652"/>
<dbReference type="NCBIfam" id="NF007479">
    <property type="entry name" value="PRK10069.1"/>
    <property type="match status" value="1"/>
</dbReference>
<dbReference type="Proteomes" id="UP001162834">
    <property type="component" value="Chromosome"/>
</dbReference>
<dbReference type="InterPro" id="IPR000391">
    <property type="entry name" value="Rng_hydr_dOase-bsu"/>
</dbReference>
<keyword evidence="3" id="KW-0223">Dioxygenase</keyword>
<name>A0A9E6Y275_9ACTN</name>
<dbReference type="PANTHER" id="PTHR41534:SF2">
    <property type="entry name" value="3-PHENYLPROPIONATE_CINNAMIC ACID DIOXYGENASE SUBUNIT BETA"/>
    <property type="match status" value="1"/>
</dbReference>
<reference evidence="3" key="1">
    <citation type="journal article" date="2022" name="Int. J. Syst. Evol. Microbiol.">
        <title>Pseudomonas aegrilactucae sp. nov. and Pseudomonas morbosilactucae sp. nov., pathogens causing bacterial rot of lettuce in Japan.</title>
        <authorList>
            <person name="Sawada H."/>
            <person name="Fujikawa T."/>
            <person name="Satou M."/>
        </authorList>
    </citation>
    <scope>NUCLEOTIDE SEQUENCE</scope>
    <source>
        <strain evidence="3">0166_1</strain>
    </source>
</reference>
<dbReference type="Gene3D" id="3.10.450.50">
    <property type="match status" value="1"/>
</dbReference>
<dbReference type="InterPro" id="IPR032710">
    <property type="entry name" value="NTF2-like_dom_sf"/>
</dbReference>
<accession>A0A9E6Y275</accession>
<evidence type="ECO:0000256" key="1">
    <source>
        <dbReference type="ARBA" id="ARBA00009570"/>
    </source>
</evidence>
<evidence type="ECO:0000313" key="4">
    <source>
        <dbReference type="Proteomes" id="UP001162834"/>
    </source>
</evidence>
<dbReference type="GO" id="GO:0018687">
    <property type="term" value="F:biphenyl 2,3-dioxygenase activity"/>
    <property type="evidence" value="ECO:0007669"/>
    <property type="project" value="UniProtKB-EC"/>
</dbReference>
<keyword evidence="2 3" id="KW-0560">Oxidoreductase</keyword>
<organism evidence="3 4">
    <name type="scientific">Capillimicrobium parvum</name>
    <dbReference type="NCBI Taxonomy" id="2884022"/>
    <lineage>
        <taxon>Bacteria</taxon>
        <taxon>Bacillati</taxon>
        <taxon>Actinomycetota</taxon>
        <taxon>Thermoleophilia</taxon>
        <taxon>Solirubrobacterales</taxon>
        <taxon>Capillimicrobiaceae</taxon>
        <taxon>Capillimicrobium</taxon>
    </lineage>
</organism>
<dbReference type="PANTHER" id="PTHR41534">
    <property type="entry name" value="BLR3401 PROTEIN"/>
    <property type="match status" value="1"/>
</dbReference>
<dbReference type="RefSeq" id="WP_259312258.1">
    <property type="nucleotide sequence ID" value="NZ_CP087164.1"/>
</dbReference>
<protein>
    <submittedName>
        <fullName evidence="3">Biphenyl dioxygenase subunit beta</fullName>
        <ecNumber evidence="3">1.14.12.18</ecNumber>
    </submittedName>
</protein>
<dbReference type="GO" id="GO:0019380">
    <property type="term" value="P:3-phenylpropionate catabolic process"/>
    <property type="evidence" value="ECO:0007669"/>
    <property type="project" value="TreeGrafter"/>
</dbReference>